<evidence type="ECO:0000313" key="1">
    <source>
        <dbReference type="EMBL" id="KAJ6256968.1"/>
    </source>
</evidence>
<dbReference type="Proteomes" id="UP001221413">
    <property type="component" value="Unassembled WGS sequence"/>
</dbReference>
<gene>
    <name evidence="1" type="ORF">Dda_7851</name>
</gene>
<comment type="caution">
    <text evidence="1">The sequence shown here is derived from an EMBL/GenBank/DDBJ whole genome shotgun (WGS) entry which is preliminary data.</text>
</comment>
<dbReference type="EMBL" id="JAQGDS010000011">
    <property type="protein sequence ID" value="KAJ6256968.1"/>
    <property type="molecule type" value="Genomic_DNA"/>
</dbReference>
<name>A0AAD6IQZ5_DREDA</name>
<organism evidence="1 2">
    <name type="scientific">Drechslerella dactyloides</name>
    <name type="common">Nematode-trapping fungus</name>
    <name type="synonym">Arthrobotrys dactyloides</name>
    <dbReference type="NCBI Taxonomy" id="74499"/>
    <lineage>
        <taxon>Eukaryota</taxon>
        <taxon>Fungi</taxon>
        <taxon>Dikarya</taxon>
        <taxon>Ascomycota</taxon>
        <taxon>Pezizomycotina</taxon>
        <taxon>Orbiliomycetes</taxon>
        <taxon>Orbiliales</taxon>
        <taxon>Orbiliaceae</taxon>
        <taxon>Drechslerella</taxon>
    </lineage>
</organism>
<sequence>MSAIEDTLPIGIVNAVATTSKRFTVLYLAYTALAYCTLHTCVNGQQTGFAILLASIPMSTIVYQYHRYTATYEICSTLGDSSPQAIGRWTAKRNETPTPTAACSAV</sequence>
<keyword evidence="2" id="KW-1185">Reference proteome</keyword>
<dbReference type="AlphaFoldDB" id="A0AAD6IQZ5"/>
<evidence type="ECO:0000313" key="2">
    <source>
        <dbReference type="Proteomes" id="UP001221413"/>
    </source>
</evidence>
<accession>A0AAD6IQZ5</accession>
<protein>
    <submittedName>
        <fullName evidence="1">Uncharacterized protein</fullName>
    </submittedName>
</protein>
<reference evidence="1" key="1">
    <citation type="submission" date="2023-01" db="EMBL/GenBank/DDBJ databases">
        <title>The chitinases involved in constricting ring structure development in the nematode-trapping fungus Drechslerella dactyloides.</title>
        <authorList>
            <person name="Wang R."/>
            <person name="Zhang L."/>
            <person name="Tang P."/>
            <person name="Li S."/>
            <person name="Liang L."/>
        </authorList>
    </citation>
    <scope>NUCLEOTIDE SEQUENCE</scope>
    <source>
        <strain evidence="1">YMF1.00031</strain>
    </source>
</reference>
<proteinExistence type="predicted"/>